<name>A0A0R2FI08_9LACO</name>
<reference evidence="11 12" key="1">
    <citation type="journal article" date="2015" name="Genome Announc.">
        <title>Expanding the biotechnology potential of lactobacilli through comparative genomics of 213 strains and associated genera.</title>
        <authorList>
            <person name="Sun Z."/>
            <person name="Harris H.M."/>
            <person name="McCann A."/>
            <person name="Guo C."/>
            <person name="Argimon S."/>
            <person name="Zhang W."/>
            <person name="Yang X."/>
            <person name="Jeffery I.B."/>
            <person name="Cooney J.C."/>
            <person name="Kagawa T.F."/>
            <person name="Liu W."/>
            <person name="Song Y."/>
            <person name="Salvetti E."/>
            <person name="Wrobel A."/>
            <person name="Rasinkangas P."/>
            <person name="Parkhill J."/>
            <person name="Rea M.C."/>
            <person name="O'Sullivan O."/>
            <person name="Ritari J."/>
            <person name="Douillard F.P."/>
            <person name="Paul Ross R."/>
            <person name="Yang R."/>
            <person name="Briner A.E."/>
            <person name="Felis G.E."/>
            <person name="de Vos W.M."/>
            <person name="Barrangou R."/>
            <person name="Klaenhammer T.R."/>
            <person name="Caufield P.W."/>
            <person name="Cui Y."/>
            <person name="Zhang H."/>
            <person name="O'Toole P.W."/>
        </authorList>
    </citation>
    <scope>NUCLEOTIDE SEQUENCE [LARGE SCALE GENOMIC DNA]</scope>
    <source>
        <strain evidence="9 12">ATCC BAA-66</strain>
        <strain evidence="10 11">DSM 13344</strain>
    </source>
</reference>
<dbReference type="SUPFAM" id="SSF103473">
    <property type="entry name" value="MFS general substrate transporter"/>
    <property type="match status" value="1"/>
</dbReference>
<keyword evidence="2" id="KW-0813">Transport</keyword>
<evidence type="ECO:0000313" key="12">
    <source>
        <dbReference type="Proteomes" id="UP000051751"/>
    </source>
</evidence>
<dbReference type="CDD" id="cd17391">
    <property type="entry name" value="MFS_MdtG_MDR_like"/>
    <property type="match status" value="1"/>
</dbReference>
<feature type="transmembrane region" description="Helical" evidence="7">
    <location>
        <begin position="102"/>
        <end position="124"/>
    </location>
</feature>
<dbReference type="InterPro" id="IPR036259">
    <property type="entry name" value="MFS_trans_sf"/>
</dbReference>
<evidence type="ECO:0000313" key="9">
    <source>
        <dbReference type="EMBL" id="KRN27886.1"/>
    </source>
</evidence>
<organism evidence="9 12">
    <name type="scientific">Lactobacillus selangorensis</name>
    <dbReference type="NCBI Taxonomy" id="81857"/>
    <lineage>
        <taxon>Bacteria</taxon>
        <taxon>Bacillati</taxon>
        <taxon>Bacillota</taxon>
        <taxon>Bacilli</taxon>
        <taxon>Lactobacillales</taxon>
        <taxon>Lactobacillaceae</taxon>
        <taxon>Lactobacillus</taxon>
    </lineage>
</organism>
<evidence type="ECO:0000256" key="7">
    <source>
        <dbReference type="SAM" id="Phobius"/>
    </source>
</evidence>
<feature type="transmembrane region" description="Helical" evidence="7">
    <location>
        <begin position="234"/>
        <end position="253"/>
    </location>
</feature>
<keyword evidence="3" id="KW-1003">Cell membrane</keyword>
<dbReference type="AlphaFoldDB" id="A0A0R2FI08"/>
<dbReference type="GO" id="GO:0005886">
    <property type="term" value="C:plasma membrane"/>
    <property type="evidence" value="ECO:0007669"/>
    <property type="project" value="UniProtKB-SubCell"/>
</dbReference>
<keyword evidence="5 7" id="KW-1133">Transmembrane helix</keyword>
<evidence type="ECO:0000256" key="5">
    <source>
        <dbReference type="ARBA" id="ARBA00022989"/>
    </source>
</evidence>
<keyword evidence="6 7" id="KW-0472">Membrane</keyword>
<dbReference type="Proteomes" id="UP000051751">
    <property type="component" value="Unassembled WGS sequence"/>
</dbReference>
<dbReference type="PRINTS" id="PR01035">
    <property type="entry name" value="TCRTETA"/>
</dbReference>
<dbReference type="Gene3D" id="1.20.1250.20">
    <property type="entry name" value="MFS general substrate transporter like domains"/>
    <property type="match status" value="2"/>
</dbReference>
<dbReference type="PATRIC" id="fig|81857.3.peg.1742"/>
<comment type="subcellular location">
    <subcellularLocation>
        <location evidence="1">Cell membrane</location>
        <topology evidence="1">Multi-pass membrane protein</topology>
    </subcellularLocation>
</comment>
<evidence type="ECO:0000313" key="10">
    <source>
        <dbReference type="EMBL" id="KRN30643.1"/>
    </source>
</evidence>
<feature type="transmembrane region" description="Helical" evidence="7">
    <location>
        <begin position="32"/>
        <end position="57"/>
    </location>
</feature>
<dbReference type="GO" id="GO:0022857">
    <property type="term" value="F:transmembrane transporter activity"/>
    <property type="evidence" value="ECO:0007669"/>
    <property type="project" value="InterPro"/>
</dbReference>
<dbReference type="InterPro" id="IPR001958">
    <property type="entry name" value="Tet-R_TetA/multi-R_MdtG-like"/>
</dbReference>
<dbReference type="PANTHER" id="PTHR43414:SF6">
    <property type="entry name" value="MULTIDRUG RESISTANCE PROTEIN MDTG"/>
    <property type="match status" value="1"/>
</dbReference>
<proteinExistence type="predicted"/>
<evidence type="ECO:0000256" key="3">
    <source>
        <dbReference type="ARBA" id="ARBA00022475"/>
    </source>
</evidence>
<dbReference type="InterPro" id="IPR020846">
    <property type="entry name" value="MFS_dom"/>
</dbReference>
<evidence type="ECO:0000256" key="1">
    <source>
        <dbReference type="ARBA" id="ARBA00004651"/>
    </source>
</evidence>
<evidence type="ECO:0000259" key="8">
    <source>
        <dbReference type="PROSITE" id="PS50850"/>
    </source>
</evidence>
<dbReference type="InterPro" id="IPR005828">
    <property type="entry name" value="MFS_sugar_transport-like"/>
</dbReference>
<feature type="transmembrane region" description="Helical" evidence="7">
    <location>
        <begin position="390"/>
        <end position="412"/>
    </location>
</feature>
<evidence type="ECO:0000256" key="6">
    <source>
        <dbReference type="ARBA" id="ARBA00023136"/>
    </source>
</evidence>
<feature type="transmembrane region" description="Helical" evidence="7">
    <location>
        <begin position="69"/>
        <end position="90"/>
    </location>
</feature>
<protein>
    <submittedName>
        <fullName evidence="9">Major Facilitator Superfamily protein</fullName>
    </submittedName>
</protein>
<dbReference type="PROSITE" id="PS50850">
    <property type="entry name" value="MFS"/>
    <property type="match status" value="1"/>
</dbReference>
<evidence type="ECO:0000313" key="11">
    <source>
        <dbReference type="Proteomes" id="UP000051645"/>
    </source>
</evidence>
<dbReference type="PANTHER" id="PTHR43414">
    <property type="entry name" value="MULTIDRUG RESISTANCE PROTEIN MDTG"/>
    <property type="match status" value="1"/>
</dbReference>
<dbReference type="Proteomes" id="UP000051645">
    <property type="component" value="Unassembled WGS sequence"/>
</dbReference>
<feature type="domain" description="Major facilitator superfamily (MFS) profile" evidence="8">
    <location>
        <begin position="31"/>
        <end position="419"/>
    </location>
</feature>
<dbReference type="EMBL" id="JQAZ01000006">
    <property type="protein sequence ID" value="KRN30643.1"/>
    <property type="molecule type" value="Genomic_DNA"/>
</dbReference>
<feature type="transmembrane region" description="Helical" evidence="7">
    <location>
        <begin position="189"/>
        <end position="209"/>
    </location>
</feature>
<evidence type="ECO:0000256" key="4">
    <source>
        <dbReference type="ARBA" id="ARBA00022692"/>
    </source>
</evidence>
<keyword evidence="4 7" id="KW-0812">Transmembrane</keyword>
<sequence>MLGLLTGGSNMIKEGVMFHQNHTKRPEWQQNLFVLWFGNFMVGMGFSLFMPFMSLYIDTLGHFTNLELNFWSGIAFSATFLVVAIVSPMWGRLADSKGRKLMLLRASLGMAIVIGSMGFVTNVYELVGLRMLQGVFSGYISNANALIATEAPRAKSGQALGTLTTGNVSGTLLGPLLGGVIADIFGYRIPFFITGTLLMLVFFLTLFFIHERNFTPIPKQAQVSMRKLFSTLKYPHIIIGMFVTTMIIQASNYSISPILSLYVRQLMHGSGRVALVSGIVASIPGIATLVAAPRFGALGDRIGTERVLLAGLVFAMLVYIPQAFVQNVWQLGILRFLVGVSDAALLPQVQALLAKYSPAQATGRIFSYNQSFQSMGNVMGPLIGSSVSGAFGYGSVFLSTALLVVVNFFWVLSSTKRLRATHQK</sequence>
<dbReference type="InterPro" id="IPR011701">
    <property type="entry name" value="MFS"/>
</dbReference>
<accession>A0A0R2FI08</accession>
<evidence type="ECO:0000256" key="2">
    <source>
        <dbReference type="ARBA" id="ARBA00022448"/>
    </source>
</evidence>
<keyword evidence="11" id="KW-1185">Reference proteome</keyword>
<feature type="transmembrane region" description="Helical" evidence="7">
    <location>
        <begin position="307"/>
        <end position="325"/>
    </location>
</feature>
<gene>
    <name evidence="9" type="ORF">IV38_GL001725</name>
    <name evidence="10" type="ORF">IV40_GL001830</name>
</gene>
<feature type="transmembrane region" description="Helical" evidence="7">
    <location>
        <begin position="273"/>
        <end position="295"/>
    </location>
</feature>
<dbReference type="EMBL" id="JQAT01000005">
    <property type="protein sequence ID" value="KRN27886.1"/>
    <property type="molecule type" value="Genomic_DNA"/>
</dbReference>
<dbReference type="Pfam" id="PF00083">
    <property type="entry name" value="Sugar_tr"/>
    <property type="match status" value="1"/>
</dbReference>
<dbReference type="Pfam" id="PF07690">
    <property type="entry name" value="MFS_1"/>
    <property type="match status" value="1"/>
</dbReference>
<comment type="caution">
    <text evidence="9">The sequence shown here is derived from an EMBL/GenBank/DDBJ whole genome shotgun (WGS) entry which is preliminary data.</text>
</comment>
<dbReference type="STRING" id="81857.IV38_GL001725"/>